<dbReference type="RefSeq" id="WP_343955004.1">
    <property type="nucleotide sequence ID" value="NZ_BAAAHQ010000054.1"/>
</dbReference>
<evidence type="ECO:0000256" key="1">
    <source>
        <dbReference type="SAM" id="MobiDB-lite"/>
    </source>
</evidence>
<comment type="caution">
    <text evidence="3">The sequence shown here is derived from an EMBL/GenBank/DDBJ whole genome shotgun (WGS) entry which is preliminary data.</text>
</comment>
<feature type="region of interest" description="Disordered" evidence="1">
    <location>
        <begin position="215"/>
        <end position="297"/>
    </location>
</feature>
<evidence type="ECO:0008006" key="5">
    <source>
        <dbReference type="Google" id="ProtNLM"/>
    </source>
</evidence>
<evidence type="ECO:0000313" key="3">
    <source>
        <dbReference type="EMBL" id="GAA0952489.1"/>
    </source>
</evidence>
<keyword evidence="2" id="KW-1133">Transmembrane helix</keyword>
<name>A0ABN1R683_9ACTN</name>
<reference evidence="3 4" key="1">
    <citation type="journal article" date="2019" name="Int. J. Syst. Evol. Microbiol.">
        <title>The Global Catalogue of Microorganisms (GCM) 10K type strain sequencing project: providing services to taxonomists for standard genome sequencing and annotation.</title>
        <authorList>
            <consortium name="The Broad Institute Genomics Platform"/>
            <consortium name="The Broad Institute Genome Sequencing Center for Infectious Disease"/>
            <person name="Wu L."/>
            <person name="Ma J."/>
        </authorList>
    </citation>
    <scope>NUCLEOTIDE SEQUENCE [LARGE SCALE GENOMIC DNA]</scope>
    <source>
        <strain evidence="3 4">JCM 11136</strain>
    </source>
</reference>
<gene>
    <name evidence="3" type="ORF">GCM10009560_74290</name>
</gene>
<keyword evidence="4" id="KW-1185">Reference proteome</keyword>
<keyword evidence="2" id="KW-0472">Membrane</keyword>
<dbReference type="EMBL" id="BAAAHQ010000054">
    <property type="protein sequence ID" value="GAA0952489.1"/>
    <property type="molecule type" value="Genomic_DNA"/>
</dbReference>
<sequence>MNFWKALLRLLRRKKVGIPAGLLAVGVAAAAFAVIPVRHTASTIMMVSPPVNGGVVNRNAGNPGGGGNPLLIQTEGLSTAVATLVLALSVEETRAELGAPKDGPTELVVNDGASSPQLIGMDGPFVYVEATSTSAKSAADVVARARDRLILELDDRQRELGAPTATYVVLMDVVPPTAPEADHSDRLMGAATGLVLAMFLGLSVVYGLERRRAARRPAEPRPAPELKPLEPPTPSASSVLPASSTPSTSSGASTASTASVSSASEAKQPEPAEDDMPTDSFPAVAADDESAAREHSG</sequence>
<feature type="compositionally biased region" description="Basic and acidic residues" evidence="1">
    <location>
        <begin position="215"/>
        <end position="228"/>
    </location>
</feature>
<evidence type="ECO:0000256" key="2">
    <source>
        <dbReference type="SAM" id="Phobius"/>
    </source>
</evidence>
<keyword evidence="2" id="KW-0812">Transmembrane</keyword>
<evidence type="ECO:0000313" key="4">
    <source>
        <dbReference type="Proteomes" id="UP001501578"/>
    </source>
</evidence>
<accession>A0ABN1R683</accession>
<dbReference type="Proteomes" id="UP001501578">
    <property type="component" value="Unassembled WGS sequence"/>
</dbReference>
<organism evidence="3 4">
    <name type="scientific">Nonomuraea longicatena</name>
    <dbReference type="NCBI Taxonomy" id="83682"/>
    <lineage>
        <taxon>Bacteria</taxon>
        <taxon>Bacillati</taxon>
        <taxon>Actinomycetota</taxon>
        <taxon>Actinomycetes</taxon>
        <taxon>Streptosporangiales</taxon>
        <taxon>Streptosporangiaceae</taxon>
        <taxon>Nonomuraea</taxon>
    </lineage>
</organism>
<protein>
    <recommendedName>
        <fullName evidence="5">Capsular polysaccharide biosynthesis protein</fullName>
    </recommendedName>
</protein>
<feature type="transmembrane region" description="Helical" evidence="2">
    <location>
        <begin position="187"/>
        <end position="208"/>
    </location>
</feature>
<proteinExistence type="predicted"/>
<feature type="compositionally biased region" description="Low complexity" evidence="1">
    <location>
        <begin position="235"/>
        <end position="264"/>
    </location>
</feature>